<keyword evidence="2" id="KW-1185">Reference proteome</keyword>
<protein>
    <submittedName>
        <fullName evidence="1">Uncharacterized protein</fullName>
    </submittedName>
</protein>
<comment type="caution">
    <text evidence="1">The sequence shown here is derived from an EMBL/GenBank/DDBJ whole genome shotgun (WGS) entry which is preliminary data.</text>
</comment>
<evidence type="ECO:0000313" key="1">
    <source>
        <dbReference type="EMBL" id="GIY73274.1"/>
    </source>
</evidence>
<gene>
    <name evidence="1" type="ORF">CDAR_51601</name>
</gene>
<reference evidence="1 2" key="1">
    <citation type="submission" date="2021-06" db="EMBL/GenBank/DDBJ databases">
        <title>Caerostris darwini draft genome.</title>
        <authorList>
            <person name="Kono N."/>
            <person name="Arakawa K."/>
        </authorList>
    </citation>
    <scope>NUCLEOTIDE SEQUENCE [LARGE SCALE GENOMIC DNA]</scope>
</reference>
<sequence>MERGESNELLNELENTKDSFAPTRQRNPIILRSVHISTLFLLSNPSCAAGNPSDHHEMPVSGPSDDHLTLADVFAFAFHNRCRPLTGLLTA</sequence>
<dbReference type="EMBL" id="BPLQ01013584">
    <property type="protein sequence ID" value="GIY73274.1"/>
    <property type="molecule type" value="Genomic_DNA"/>
</dbReference>
<dbReference type="AlphaFoldDB" id="A0AAV4VU40"/>
<dbReference type="Proteomes" id="UP001054837">
    <property type="component" value="Unassembled WGS sequence"/>
</dbReference>
<proteinExistence type="predicted"/>
<organism evidence="1 2">
    <name type="scientific">Caerostris darwini</name>
    <dbReference type="NCBI Taxonomy" id="1538125"/>
    <lineage>
        <taxon>Eukaryota</taxon>
        <taxon>Metazoa</taxon>
        <taxon>Ecdysozoa</taxon>
        <taxon>Arthropoda</taxon>
        <taxon>Chelicerata</taxon>
        <taxon>Arachnida</taxon>
        <taxon>Araneae</taxon>
        <taxon>Araneomorphae</taxon>
        <taxon>Entelegynae</taxon>
        <taxon>Araneoidea</taxon>
        <taxon>Araneidae</taxon>
        <taxon>Caerostris</taxon>
    </lineage>
</organism>
<accession>A0AAV4VU40</accession>
<evidence type="ECO:0000313" key="2">
    <source>
        <dbReference type="Proteomes" id="UP001054837"/>
    </source>
</evidence>
<name>A0AAV4VU40_9ARAC</name>